<name>A0ABS7JV99_9SPHN</name>
<dbReference type="InterPro" id="IPR007492">
    <property type="entry name" value="LytTR_DNA-bd_dom"/>
</dbReference>
<dbReference type="SUPFAM" id="SSF52172">
    <property type="entry name" value="CheY-like"/>
    <property type="match status" value="1"/>
</dbReference>
<evidence type="ECO:0000256" key="1">
    <source>
        <dbReference type="PROSITE-ProRule" id="PRU00169"/>
    </source>
</evidence>
<dbReference type="PANTHER" id="PTHR37299:SF1">
    <property type="entry name" value="STAGE 0 SPORULATION PROTEIN A HOMOLOG"/>
    <property type="match status" value="1"/>
</dbReference>
<dbReference type="PROSITE" id="PS50110">
    <property type="entry name" value="RESPONSE_REGULATORY"/>
    <property type="match status" value="1"/>
</dbReference>
<feature type="domain" description="Response regulatory" evidence="2">
    <location>
        <begin position="2"/>
        <end position="115"/>
    </location>
</feature>
<dbReference type="Pfam" id="PF00072">
    <property type="entry name" value="Response_reg"/>
    <property type="match status" value="1"/>
</dbReference>
<gene>
    <name evidence="4" type="ORF">K3181_09010</name>
</gene>
<keyword evidence="4" id="KW-0238">DNA-binding</keyword>
<feature type="domain" description="HTH LytTR-type" evidence="3">
    <location>
        <begin position="141"/>
        <end position="245"/>
    </location>
</feature>
<evidence type="ECO:0000313" key="4">
    <source>
        <dbReference type="EMBL" id="MBX7501580.1"/>
    </source>
</evidence>
<dbReference type="Gene3D" id="3.40.50.2300">
    <property type="match status" value="1"/>
</dbReference>
<organism evidence="4 5">
    <name type="scientific">Qipengyuania mesophila</name>
    <dbReference type="NCBI Taxonomy" id="2867246"/>
    <lineage>
        <taxon>Bacteria</taxon>
        <taxon>Pseudomonadati</taxon>
        <taxon>Pseudomonadota</taxon>
        <taxon>Alphaproteobacteria</taxon>
        <taxon>Sphingomonadales</taxon>
        <taxon>Erythrobacteraceae</taxon>
        <taxon>Qipengyuania</taxon>
    </lineage>
</organism>
<sequence>MRVAIVDDEALAIDRLRELLGDIEGVEVVATAHTADQACEKIAEVRPDLVLLDIQMPGRSGMALAADLPVEERPEIIFVTAFEHFAPDAFAVDAADYLLKPVRFDRLRQAIIRARRRIDLMAAAEHGKAVAEETGRYARELWVSVRDGQVRLDVDLIDWIEAAKDYVLLHTSTRSYLHRISMNALEEKLDPKALLRVHRSAFVRPSLVEKLERPGRGSLNLILRDGVIVQVGPSYVKDVLRVVGPNTQD</sequence>
<evidence type="ECO:0000259" key="2">
    <source>
        <dbReference type="PROSITE" id="PS50110"/>
    </source>
</evidence>
<dbReference type="InterPro" id="IPR001789">
    <property type="entry name" value="Sig_transdc_resp-reg_receiver"/>
</dbReference>
<dbReference type="EMBL" id="JAIGNU010000001">
    <property type="protein sequence ID" value="MBX7501580.1"/>
    <property type="molecule type" value="Genomic_DNA"/>
</dbReference>
<keyword evidence="1" id="KW-0597">Phosphoprotein</keyword>
<evidence type="ECO:0000259" key="3">
    <source>
        <dbReference type="PROSITE" id="PS50930"/>
    </source>
</evidence>
<dbReference type="Proteomes" id="UP000782554">
    <property type="component" value="Unassembled WGS sequence"/>
</dbReference>
<dbReference type="PROSITE" id="PS50930">
    <property type="entry name" value="HTH_LYTTR"/>
    <property type="match status" value="1"/>
</dbReference>
<dbReference type="PANTHER" id="PTHR37299">
    <property type="entry name" value="TRANSCRIPTIONAL REGULATOR-RELATED"/>
    <property type="match status" value="1"/>
</dbReference>
<dbReference type="InterPro" id="IPR046947">
    <property type="entry name" value="LytR-like"/>
</dbReference>
<comment type="caution">
    <text evidence="4">The sequence shown here is derived from an EMBL/GenBank/DDBJ whole genome shotgun (WGS) entry which is preliminary data.</text>
</comment>
<keyword evidence="5" id="KW-1185">Reference proteome</keyword>
<dbReference type="Pfam" id="PF04397">
    <property type="entry name" value="LytTR"/>
    <property type="match status" value="1"/>
</dbReference>
<dbReference type="Gene3D" id="2.40.50.1020">
    <property type="entry name" value="LytTr DNA-binding domain"/>
    <property type="match status" value="1"/>
</dbReference>
<dbReference type="InterPro" id="IPR011006">
    <property type="entry name" value="CheY-like_superfamily"/>
</dbReference>
<dbReference type="SMART" id="SM00850">
    <property type="entry name" value="LytTR"/>
    <property type="match status" value="1"/>
</dbReference>
<accession>A0ABS7JV99</accession>
<feature type="modified residue" description="4-aspartylphosphate" evidence="1">
    <location>
        <position position="53"/>
    </location>
</feature>
<reference evidence="4 5" key="1">
    <citation type="submission" date="2021-08" db="EMBL/GenBank/DDBJ databases">
        <title>Comparative Genomics Analysis of the Genus Qipengyuania Reveals Extensive Genetic Diversity and Metabolic Versatility, Including the Description of Fifteen Novel Species.</title>
        <authorList>
            <person name="Liu Y."/>
        </authorList>
    </citation>
    <scope>NUCLEOTIDE SEQUENCE [LARGE SCALE GENOMIC DNA]</scope>
    <source>
        <strain evidence="4 5">YG27</strain>
    </source>
</reference>
<dbReference type="GO" id="GO:0003677">
    <property type="term" value="F:DNA binding"/>
    <property type="evidence" value="ECO:0007669"/>
    <property type="project" value="UniProtKB-KW"/>
</dbReference>
<evidence type="ECO:0000313" key="5">
    <source>
        <dbReference type="Proteomes" id="UP000782554"/>
    </source>
</evidence>
<proteinExistence type="predicted"/>
<protein>
    <submittedName>
        <fullName evidence="4">LytTR family DNA-binding domain-containing protein</fullName>
    </submittedName>
</protein>
<dbReference type="SMART" id="SM00448">
    <property type="entry name" value="REC"/>
    <property type="match status" value="1"/>
</dbReference>